<evidence type="ECO:0000313" key="2">
    <source>
        <dbReference type="EMBL" id="GEN98867.1"/>
    </source>
</evidence>
<feature type="signal peptide" evidence="1">
    <location>
        <begin position="1"/>
        <end position="21"/>
    </location>
</feature>
<evidence type="ECO:0000313" key="3">
    <source>
        <dbReference type="Proteomes" id="UP000321464"/>
    </source>
</evidence>
<evidence type="ECO:0008006" key="4">
    <source>
        <dbReference type="Google" id="ProtNLM"/>
    </source>
</evidence>
<protein>
    <recommendedName>
        <fullName evidence="4">Fungal chitosanase</fullName>
    </recommendedName>
</protein>
<gene>
    <name evidence="2" type="ORF">NSE01_07000</name>
</gene>
<keyword evidence="3" id="KW-1185">Reference proteome</keyword>
<sequence length="312" mass="33347">MNAKFLAGLLVMALPAQALQAADCGMKPAFKQADNKGSSSIAVWQDNARSALLFADRMNVNTDGTRRSYSVDDFWGTTKALNNLCNAMSDGCATLTTEPQLRTRRELTQEAKAKGWPADLLTKTKISSSIIPFKNGKPCPEVNGYLVSATSLHKAGAFDSCEIDNYVDALATSAIVLPKQGKNAPPTQFDVRGADVGDLVAVLSGNQQLVRFAVVGDKGPPKELGEISIALAGKLLGKQSPPANYREIRGMPPYAGMGWTVGKTYMLVFPKSRKSSDPYLAQDRIDADGAALLEAWGGVERLKACAAVYKAN</sequence>
<dbReference type="AlphaFoldDB" id="A0A512AGN4"/>
<dbReference type="Proteomes" id="UP000321464">
    <property type="component" value="Unassembled WGS sequence"/>
</dbReference>
<reference evidence="2 3" key="1">
    <citation type="submission" date="2019-07" db="EMBL/GenBank/DDBJ databases">
        <title>Whole genome shotgun sequence of Novosphingobium sediminis NBRC 106119.</title>
        <authorList>
            <person name="Hosoyama A."/>
            <person name="Uohara A."/>
            <person name="Ohji S."/>
            <person name="Ichikawa N."/>
        </authorList>
    </citation>
    <scope>NUCLEOTIDE SEQUENCE [LARGE SCALE GENOMIC DNA]</scope>
    <source>
        <strain evidence="2 3">NBRC 106119</strain>
    </source>
</reference>
<organism evidence="2 3">
    <name type="scientific">Novosphingobium sediminis</name>
    <dbReference type="NCBI Taxonomy" id="707214"/>
    <lineage>
        <taxon>Bacteria</taxon>
        <taxon>Pseudomonadati</taxon>
        <taxon>Pseudomonadota</taxon>
        <taxon>Alphaproteobacteria</taxon>
        <taxon>Sphingomonadales</taxon>
        <taxon>Sphingomonadaceae</taxon>
        <taxon>Novosphingobium</taxon>
    </lineage>
</organism>
<dbReference type="RefSeq" id="WP_147158249.1">
    <property type="nucleotide sequence ID" value="NZ_BJYR01000005.1"/>
</dbReference>
<keyword evidence="1" id="KW-0732">Signal</keyword>
<proteinExistence type="predicted"/>
<dbReference type="EMBL" id="BJYR01000005">
    <property type="protein sequence ID" value="GEN98867.1"/>
    <property type="molecule type" value="Genomic_DNA"/>
</dbReference>
<accession>A0A512AGN4</accession>
<comment type="caution">
    <text evidence="2">The sequence shown here is derived from an EMBL/GenBank/DDBJ whole genome shotgun (WGS) entry which is preliminary data.</text>
</comment>
<evidence type="ECO:0000256" key="1">
    <source>
        <dbReference type="SAM" id="SignalP"/>
    </source>
</evidence>
<dbReference type="OrthoDB" id="8290570at2"/>
<feature type="chain" id="PRO_5022119065" description="Fungal chitosanase" evidence="1">
    <location>
        <begin position="22"/>
        <end position="312"/>
    </location>
</feature>
<name>A0A512AGN4_9SPHN</name>